<evidence type="ECO:0000256" key="1">
    <source>
        <dbReference type="SAM" id="MobiDB-lite"/>
    </source>
</evidence>
<proteinExistence type="predicted"/>
<comment type="caution">
    <text evidence="2">The sequence shown here is derived from an EMBL/GenBank/DDBJ whole genome shotgun (WGS) entry which is preliminary data.</text>
</comment>
<gene>
    <name evidence="2" type="ORF">V1477_007516</name>
</gene>
<keyword evidence="3" id="KW-1185">Reference proteome</keyword>
<feature type="region of interest" description="Disordered" evidence="1">
    <location>
        <begin position="67"/>
        <end position="86"/>
    </location>
</feature>
<name>A0ABD2CJT3_VESMC</name>
<protein>
    <submittedName>
        <fullName evidence="2">Uncharacterized protein</fullName>
    </submittedName>
</protein>
<sequence>MVSTGEKLWLGRRHSEIQRMYRCSVEVKSLETREHRLLLEPAKFRNEILCYVLKVPRKIATRYFPGTVSESQASSESNRGSSHTKAKFLASLLPKQTGVSHYNHKSHDTC</sequence>
<reference evidence="2 3" key="1">
    <citation type="journal article" date="2024" name="Ann. Entomol. Soc. Am.">
        <title>Genomic analyses of the southern and eastern yellowjacket wasps (Hymenoptera: Vespidae) reveal evolutionary signatures of social life.</title>
        <authorList>
            <person name="Catto M.A."/>
            <person name="Caine P.B."/>
            <person name="Orr S.E."/>
            <person name="Hunt B.G."/>
            <person name="Goodisman M.A.D."/>
        </authorList>
    </citation>
    <scope>NUCLEOTIDE SEQUENCE [LARGE SCALE GENOMIC DNA]</scope>
    <source>
        <strain evidence="2">232</strain>
        <tissue evidence="2">Head and thorax</tissue>
    </source>
</reference>
<dbReference type="Proteomes" id="UP001607303">
    <property type="component" value="Unassembled WGS sequence"/>
</dbReference>
<accession>A0ABD2CJT3</accession>
<dbReference type="EMBL" id="JAYRBN010000050">
    <property type="protein sequence ID" value="KAL2744974.1"/>
    <property type="molecule type" value="Genomic_DNA"/>
</dbReference>
<feature type="compositionally biased region" description="Polar residues" evidence="1">
    <location>
        <begin position="68"/>
        <end position="83"/>
    </location>
</feature>
<dbReference type="AlphaFoldDB" id="A0ABD2CJT3"/>
<organism evidence="2 3">
    <name type="scientific">Vespula maculifrons</name>
    <name type="common">Eastern yellow jacket</name>
    <name type="synonym">Wasp</name>
    <dbReference type="NCBI Taxonomy" id="7453"/>
    <lineage>
        <taxon>Eukaryota</taxon>
        <taxon>Metazoa</taxon>
        <taxon>Ecdysozoa</taxon>
        <taxon>Arthropoda</taxon>
        <taxon>Hexapoda</taxon>
        <taxon>Insecta</taxon>
        <taxon>Pterygota</taxon>
        <taxon>Neoptera</taxon>
        <taxon>Endopterygota</taxon>
        <taxon>Hymenoptera</taxon>
        <taxon>Apocrita</taxon>
        <taxon>Aculeata</taxon>
        <taxon>Vespoidea</taxon>
        <taxon>Vespidae</taxon>
        <taxon>Vespinae</taxon>
        <taxon>Vespula</taxon>
    </lineage>
</organism>
<evidence type="ECO:0000313" key="3">
    <source>
        <dbReference type="Proteomes" id="UP001607303"/>
    </source>
</evidence>
<evidence type="ECO:0000313" key="2">
    <source>
        <dbReference type="EMBL" id="KAL2744974.1"/>
    </source>
</evidence>